<evidence type="ECO:0000313" key="3">
    <source>
        <dbReference type="EMBL" id="OAD46443.1"/>
    </source>
</evidence>
<organism evidence="3 4">
    <name type="scientific">Polaribacter atrinae</name>
    <dbReference type="NCBI Taxonomy" id="1333662"/>
    <lineage>
        <taxon>Bacteria</taxon>
        <taxon>Pseudomonadati</taxon>
        <taxon>Bacteroidota</taxon>
        <taxon>Flavobacteriia</taxon>
        <taxon>Flavobacteriales</taxon>
        <taxon>Flavobacteriaceae</taxon>
    </lineage>
</organism>
<feature type="region of interest" description="Disordered" evidence="1">
    <location>
        <begin position="923"/>
        <end position="984"/>
    </location>
</feature>
<keyword evidence="2" id="KW-0472">Membrane</keyword>
<protein>
    <recommendedName>
        <fullName evidence="5">Glutamyl-tRNA synthetase</fullName>
    </recommendedName>
</protein>
<keyword evidence="2" id="KW-1133">Transmembrane helix</keyword>
<evidence type="ECO:0008006" key="5">
    <source>
        <dbReference type="Google" id="ProtNLM"/>
    </source>
</evidence>
<feature type="compositionally biased region" description="Basic and acidic residues" evidence="1">
    <location>
        <begin position="923"/>
        <end position="970"/>
    </location>
</feature>
<sequence length="1126" mass="130602">MAEFINIEDKLHQFTRKYYTSELIKGSILFLSLGFLYFFFTVFIEYFLWLKPTARTILFLLFLLVEVFLLIRFIVVPIFKLIGLRKGITYEQSSKIIGNHFPEVQDKLLNVLQLKKNNNESDLLLASIHQKEVELQPIPFVKAVDFTQNKKYLKYAIVPVLIFLITLFTGNNDKLSQSLERVVNYKIAYNPPAPFLFSITNSNLKVIQGNTISILVEAVGNVLPIEAKIHFENQYYFLQNKGNGTFSYTFSDVQKPIDFFIEANGVQSQPYKIEVVKTPTINAISLEVKYPRYLGKKNEMIKSTGNIMVPEGTTITWSVTANQTNAVAFINNKESVFFDINSDNIFTYSKKITNPLNYQISSSNKDLKYFENLQFSVDVVKDEFPLITVQSNIDSISRGGAQFAGQISDDYGIKKLQLVYYNDEQPQNQNKFDIEITKENIQTFFYQFPDGLNLETGINYEMFFQVFDNDAVNGSKKTKSQVFKYRQKTNDEVEEELLQEQKNTINNIENSITKQQKQQQELEKVQQDLQGKKQINWNDKKKIEKFVERQQNYNQMMQRQTEKLHDNLDEIKEENEDLQDKKEELKKRIEELKKLDKQQKLLDEIQKMGEKLNKEDLLKKAKELSQQNKQQERSLERILELTKRFYVEQKTMQIANKVEELAKKQEEISQEKHNNLDNQKEIKKEFETIKNDLEELTKDNNKLKEPMELPDVEDEKEAIDSELKKSEENLSKEIKAGAKKNQKNSSKKMKEMSAKIQTVMMEMEGESMEENIDDLRKILENLVIFSFKQESLMHKFDEISTSHPDFGKDLKKQNELKTYFEHIDDSLYVLSMRLPKISSIIKDDLSTTHYNLEQSLYNFSENLFSYGVSNQHYVITSVNSLADYLSNMLSSMKNSMSMKMGKGKKGKDQGISLPDLIKKQGELSEKMQKGIKPGDKKGEGNEGEKGKKPGDKGKPGSKGEKGKGGKEGSNGEKGNGSEGEPQNDLDGEIYEIYKQQSLLRQELQEQIRISEGEGNQVNDKAKKALKKMEDLENEILEKGFNAATLQKMQELNYELLKLDKAALEQGEDNKRKSDANLQEFEKRNIKALEFKKQFYNQTEILNRQSLPLQQNYKNKVRAYFSDSKKQ</sequence>
<feature type="transmembrane region" description="Helical" evidence="2">
    <location>
        <begin position="56"/>
        <end position="79"/>
    </location>
</feature>
<evidence type="ECO:0000313" key="4">
    <source>
        <dbReference type="Proteomes" id="UP000076923"/>
    </source>
</evidence>
<dbReference type="Proteomes" id="UP000076923">
    <property type="component" value="Unassembled WGS sequence"/>
</dbReference>
<accession>A0A176TFX4</accession>
<feature type="compositionally biased region" description="Basic residues" evidence="1">
    <location>
        <begin position="737"/>
        <end position="747"/>
    </location>
</feature>
<feature type="region of interest" description="Disordered" evidence="1">
    <location>
        <begin position="700"/>
        <end position="750"/>
    </location>
</feature>
<evidence type="ECO:0000256" key="1">
    <source>
        <dbReference type="SAM" id="MobiDB-lite"/>
    </source>
</evidence>
<dbReference type="RefSeq" id="WP_068447824.1">
    <property type="nucleotide sequence ID" value="NZ_CP150660.1"/>
</dbReference>
<comment type="caution">
    <text evidence="3">The sequence shown here is derived from an EMBL/GenBank/DDBJ whole genome shotgun (WGS) entry which is preliminary data.</text>
</comment>
<evidence type="ECO:0000256" key="2">
    <source>
        <dbReference type="SAM" id="Phobius"/>
    </source>
</evidence>
<reference evidence="3 4" key="1">
    <citation type="submission" date="2016-02" db="EMBL/GenBank/DDBJ databases">
        <title>Draft genome sequence of Polaribacter atrinae KACC17473.</title>
        <authorList>
            <person name="Shin S.-K."/>
            <person name="Yi H."/>
        </authorList>
    </citation>
    <scope>NUCLEOTIDE SEQUENCE [LARGE SCALE GENOMIC DNA]</scope>
    <source>
        <strain evidence="3 4">KACC 17473</strain>
    </source>
</reference>
<keyword evidence="4" id="KW-1185">Reference proteome</keyword>
<proteinExistence type="predicted"/>
<dbReference type="EMBL" id="LVWE01000003">
    <property type="protein sequence ID" value="OAD46443.1"/>
    <property type="molecule type" value="Genomic_DNA"/>
</dbReference>
<dbReference type="OrthoDB" id="9812498at2"/>
<feature type="transmembrane region" description="Helical" evidence="2">
    <location>
        <begin position="26"/>
        <end position="50"/>
    </location>
</feature>
<dbReference type="STRING" id="1333662.LPB303_02605"/>
<feature type="compositionally biased region" description="Basic and acidic residues" evidence="1">
    <location>
        <begin position="718"/>
        <end position="736"/>
    </location>
</feature>
<gene>
    <name evidence="3" type="ORF">LPB303_02605</name>
</gene>
<name>A0A176TFX4_9FLAO</name>
<dbReference type="AlphaFoldDB" id="A0A176TFX4"/>
<keyword evidence="2" id="KW-0812">Transmembrane</keyword>
<feature type="compositionally biased region" description="Acidic residues" evidence="1">
    <location>
        <begin position="708"/>
        <end position="717"/>
    </location>
</feature>